<dbReference type="RefSeq" id="WP_203222835.1">
    <property type="nucleotide sequence ID" value="NZ_JAETXL010000006.1"/>
</dbReference>
<dbReference type="Gene3D" id="3.10.450.50">
    <property type="match status" value="1"/>
</dbReference>
<evidence type="ECO:0000313" key="3">
    <source>
        <dbReference type="Proteomes" id="UP000661193"/>
    </source>
</evidence>
<gene>
    <name evidence="2" type="ORF">JMF97_19555</name>
</gene>
<dbReference type="Proteomes" id="UP000661193">
    <property type="component" value="Unassembled WGS sequence"/>
</dbReference>
<name>A0ABS1UPS9_9ACTN</name>
<accession>A0ABS1UPS9</accession>
<organism evidence="2 3">
    <name type="scientific">Micromonospora fiedleri</name>
    <dbReference type="NCBI Taxonomy" id="1157498"/>
    <lineage>
        <taxon>Bacteria</taxon>
        <taxon>Bacillati</taxon>
        <taxon>Actinomycetota</taxon>
        <taxon>Actinomycetes</taxon>
        <taxon>Micromonosporales</taxon>
        <taxon>Micromonosporaceae</taxon>
        <taxon>Micromonospora</taxon>
    </lineage>
</organism>
<evidence type="ECO:0000259" key="1">
    <source>
        <dbReference type="Pfam" id="PF14534"/>
    </source>
</evidence>
<dbReference type="InterPro" id="IPR032710">
    <property type="entry name" value="NTF2-like_dom_sf"/>
</dbReference>
<proteinExistence type="predicted"/>
<dbReference type="InterPro" id="IPR027843">
    <property type="entry name" value="DUF4440"/>
</dbReference>
<sequence length="161" mass="17383">MTTVATTTWGSAAALLAATGTREDTDYYRGFTAEDEKAVLTVPMRIQAAWAANDADAFADVFASNGSLLMGDRQLTSREEIRSYMAEAFAGGFKGARVKGWPIEVRFLTADVALVITEGGIIPPGQDQVAPQDLIRATWVVVRRSDGTLELMSHQSSPVRN</sequence>
<dbReference type="SUPFAM" id="SSF54427">
    <property type="entry name" value="NTF2-like"/>
    <property type="match status" value="1"/>
</dbReference>
<dbReference type="InterPro" id="IPR011944">
    <property type="entry name" value="Steroid_delta5-4_isomerase"/>
</dbReference>
<feature type="domain" description="DUF4440" evidence="1">
    <location>
        <begin position="45"/>
        <end position="144"/>
    </location>
</feature>
<protein>
    <submittedName>
        <fullName evidence="2">SgcJ/EcaC family oxidoreductase</fullName>
    </submittedName>
</protein>
<reference evidence="2 3" key="1">
    <citation type="submission" date="2021-01" db="EMBL/GenBank/DDBJ databases">
        <title>Genome sequencing of Micromonospora fiedleri MG-37.</title>
        <authorList>
            <person name="Moreland P.E.J."/>
            <person name="Stach J.E.M."/>
        </authorList>
    </citation>
    <scope>NUCLEOTIDE SEQUENCE [LARGE SCALE GENOMIC DNA]</scope>
    <source>
        <strain evidence="2 3">MG-37</strain>
    </source>
</reference>
<keyword evidence="3" id="KW-1185">Reference proteome</keyword>
<evidence type="ECO:0000313" key="2">
    <source>
        <dbReference type="EMBL" id="MBL6278359.1"/>
    </source>
</evidence>
<comment type="caution">
    <text evidence="2">The sequence shown here is derived from an EMBL/GenBank/DDBJ whole genome shotgun (WGS) entry which is preliminary data.</text>
</comment>
<dbReference type="Pfam" id="PF14534">
    <property type="entry name" value="DUF4440"/>
    <property type="match status" value="1"/>
</dbReference>
<dbReference type="EMBL" id="JAETXL010000006">
    <property type="protein sequence ID" value="MBL6278359.1"/>
    <property type="molecule type" value="Genomic_DNA"/>
</dbReference>
<dbReference type="NCBIfam" id="TIGR02246">
    <property type="entry name" value="SgcJ/EcaC family oxidoreductase"/>
    <property type="match status" value="1"/>
</dbReference>